<reference evidence="2" key="1">
    <citation type="submission" date="2020-08" db="EMBL/GenBank/DDBJ databases">
        <title>Sequencing the genomes of 1000 actinobacteria strains.</title>
        <authorList>
            <person name="Klenk H.-P."/>
        </authorList>
    </citation>
    <scope>NUCLEOTIDE SEQUENCE [LARGE SCALE GENOMIC DNA]</scope>
    <source>
        <strain evidence="2">DSM 27064</strain>
    </source>
</reference>
<accession>A0A840DP00</accession>
<dbReference type="SUPFAM" id="SSF55298">
    <property type="entry name" value="YjgF-like"/>
    <property type="match status" value="1"/>
</dbReference>
<dbReference type="Proteomes" id="UP000571183">
    <property type="component" value="Unassembled WGS sequence"/>
</dbReference>
<dbReference type="InterPro" id="IPR013813">
    <property type="entry name" value="Endoribo_LPSP/chorism_mut-like"/>
</dbReference>
<name>A0A840DP00_9MICO</name>
<dbReference type="InterPro" id="IPR035959">
    <property type="entry name" value="RutC-like_sf"/>
</dbReference>
<evidence type="ECO:0000313" key="2">
    <source>
        <dbReference type="EMBL" id="MBB4071758.1"/>
    </source>
</evidence>
<dbReference type="Gene3D" id="3.30.1330.40">
    <property type="entry name" value="RutC-like"/>
    <property type="match status" value="1"/>
</dbReference>
<dbReference type="PANTHER" id="PTHR43760">
    <property type="entry name" value="ENDORIBONUCLEASE-RELATED"/>
    <property type="match status" value="1"/>
</dbReference>
<organism evidence="2 3">
    <name type="scientific">Canibacter oris</name>
    <dbReference type="NCBI Taxonomy" id="1365628"/>
    <lineage>
        <taxon>Bacteria</taxon>
        <taxon>Bacillati</taxon>
        <taxon>Actinomycetota</taxon>
        <taxon>Actinomycetes</taxon>
        <taxon>Micrococcales</taxon>
        <taxon>Microbacteriaceae</taxon>
        <taxon>Canibacter</taxon>
    </lineage>
</organism>
<dbReference type="RefSeq" id="WP_124825142.1">
    <property type="nucleotide sequence ID" value="NZ_JACIFD010000009.1"/>
</dbReference>
<comment type="caution">
    <text evidence="2">The sequence shown here is derived from an EMBL/GenBank/DDBJ whole genome shotgun (WGS) entry which is preliminary data.</text>
</comment>
<gene>
    <name evidence="2" type="ORF">F5897_001072</name>
</gene>
<keyword evidence="3" id="KW-1185">Reference proteome</keyword>
<dbReference type="CDD" id="cd02199">
    <property type="entry name" value="YjgF_YER057c_UK114_like_1"/>
    <property type="match status" value="1"/>
</dbReference>
<dbReference type="AlphaFoldDB" id="A0A840DP00"/>
<feature type="domain" description="Endoribonuclease L-PSP/chorismate mutase-like" evidence="1">
    <location>
        <begin position="5"/>
        <end position="150"/>
    </location>
</feature>
<protein>
    <submittedName>
        <fullName evidence="2">Enamine deaminase RidA (YjgF/YER057c/UK114 family)</fullName>
    </submittedName>
</protein>
<proteinExistence type="predicted"/>
<dbReference type="Pfam" id="PF14588">
    <property type="entry name" value="YjgF_endoribonc"/>
    <property type="match status" value="1"/>
</dbReference>
<dbReference type="EMBL" id="JACIFD010000009">
    <property type="protein sequence ID" value="MBB4071758.1"/>
    <property type="molecule type" value="Genomic_DNA"/>
</dbReference>
<dbReference type="PANTHER" id="PTHR43760:SF1">
    <property type="entry name" value="ENDORIBONUCLEASE L-PSP_CHORISMATE MUTASE-LIKE DOMAIN-CONTAINING PROTEIN"/>
    <property type="match status" value="1"/>
</dbReference>
<sequence length="161" mass="16696">MSVIEERMASLGYTLPEIAAPVAAYVPATQLGNFVYTSGQLPMVAGKLPQTGQVAAAEQGHGYVSVAEATKLAEICALNGLAAARGVLGSLDRIKRVAKVTVFVNSHPDFTDQALVANGASLLFGEIFGDAGIHVRSAVGVAALPLNAPVEIEFMFEVTPD</sequence>
<evidence type="ECO:0000313" key="3">
    <source>
        <dbReference type="Proteomes" id="UP000571183"/>
    </source>
</evidence>
<evidence type="ECO:0000259" key="1">
    <source>
        <dbReference type="Pfam" id="PF14588"/>
    </source>
</evidence>